<keyword evidence="2" id="KW-0132">Cell division</keyword>
<dbReference type="KEGG" id="kak:Kalk_13465"/>
<feature type="coiled-coil region" evidence="3">
    <location>
        <begin position="1"/>
        <end position="70"/>
    </location>
</feature>
<sequence>MNKVEQLFKNLESRVDEFIDLCDEYKRHNRSLKSRESQLAEERANLMKKNDMARAKVEAMISRLKALEQDS</sequence>
<keyword evidence="5" id="KW-1185">Reference proteome</keyword>
<dbReference type="InterPro" id="IPR009252">
    <property type="entry name" value="Cell_div_ZapB"/>
</dbReference>
<dbReference type="EMBL" id="CP022684">
    <property type="protein sequence ID" value="AUM14952.1"/>
    <property type="molecule type" value="Genomic_DNA"/>
</dbReference>
<dbReference type="Pfam" id="PF06005">
    <property type="entry name" value="ZapB"/>
    <property type="match status" value="1"/>
</dbReference>
<dbReference type="AlphaFoldDB" id="A0A2K9LRN3"/>
<reference evidence="5" key="1">
    <citation type="submission" date="2017-08" db="EMBL/GenBank/DDBJ databases">
        <title>Direct submision.</title>
        <authorList>
            <person name="Kim S.-J."/>
            <person name="Rhee S.-K."/>
        </authorList>
    </citation>
    <scope>NUCLEOTIDE SEQUENCE [LARGE SCALE GENOMIC DNA]</scope>
    <source>
        <strain evidence="5">GI5</strain>
    </source>
</reference>
<evidence type="ECO:0000313" key="5">
    <source>
        <dbReference type="Proteomes" id="UP000235116"/>
    </source>
</evidence>
<evidence type="ECO:0000313" key="4">
    <source>
        <dbReference type="EMBL" id="AUM14952.1"/>
    </source>
</evidence>
<proteinExistence type="predicted"/>
<evidence type="ECO:0000256" key="3">
    <source>
        <dbReference type="SAM" id="Coils"/>
    </source>
</evidence>
<evidence type="ECO:0000256" key="1">
    <source>
        <dbReference type="ARBA" id="ARBA00023054"/>
    </source>
</evidence>
<dbReference type="InterPro" id="IPR012662">
    <property type="entry name" value="CHP02449"/>
</dbReference>
<dbReference type="RefSeq" id="WP_101896322.1">
    <property type="nucleotide sequence ID" value="NZ_CP022684.1"/>
</dbReference>
<dbReference type="GO" id="GO:0000917">
    <property type="term" value="P:division septum assembly"/>
    <property type="evidence" value="ECO:0007669"/>
    <property type="project" value="UniProtKB-KW"/>
</dbReference>
<organism evidence="4 5">
    <name type="scientific">Ketobacter alkanivorans</name>
    <dbReference type="NCBI Taxonomy" id="1917421"/>
    <lineage>
        <taxon>Bacteria</taxon>
        <taxon>Pseudomonadati</taxon>
        <taxon>Pseudomonadota</taxon>
        <taxon>Gammaproteobacteria</taxon>
        <taxon>Pseudomonadales</taxon>
        <taxon>Ketobacteraceae</taxon>
        <taxon>Ketobacter</taxon>
    </lineage>
</organism>
<dbReference type="GO" id="GO:0043093">
    <property type="term" value="P:FtsZ-dependent cytokinesis"/>
    <property type="evidence" value="ECO:0007669"/>
    <property type="project" value="InterPro"/>
</dbReference>
<dbReference type="OrthoDB" id="6120894at2"/>
<dbReference type="GO" id="GO:0005737">
    <property type="term" value="C:cytoplasm"/>
    <property type="evidence" value="ECO:0007669"/>
    <property type="project" value="InterPro"/>
</dbReference>
<protein>
    <submittedName>
        <fullName evidence="4">TIGR02449 family protein</fullName>
    </submittedName>
</protein>
<dbReference type="Proteomes" id="UP000235116">
    <property type="component" value="Chromosome"/>
</dbReference>
<keyword evidence="2" id="KW-0717">Septation</keyword>
<name>A0A2K9LRN3_9GAMM</name>
<keyword evidence="2" id="KW-0131">Cell cycle</keyword>
<accession>A0A2K9LRN3</accession>
<evidence type="ECO:0000256" key="2">
    <source>
        <dbReference type="ARBA" id="ARBA00023210"/>
    </source>
</evidence>
<dbReference type="NCBIfam" id="TIGR02449">
    <property type="entry name" value="TIGR02449 family protein"/>
    <property type="match status" value="1"/>
</dbReference>
<gene>
    <name evidence="4" type="ORF">Kalk_13465</name>
</gene>
<dbReference type="Gene3D" id="1.20.5.340">
    <property type="match status" value="1"/>
</dbReference>
<keyword evidence="1 3" id="KW-0175">Coiled coil</keyword>